<dbReference type="SUPFAM" id="SSF48537">
    <property type="entry name" value="Phospholipase C/P1 nuclease"/>
    <property type="match status" value="1"/>
</dbReference>
<organism evidence="9 10">
    <name type="scientific">Aspergillus nanangensis</name>
    <dbReference type="NCBI Taxonomy" id="2582783"/>
    <lineage>
        <taxon>Eukaryota</taxon>
        <taxon>Fungi</taxon>
        <taxon>Dikarya</taxon>
        <taxon>Ascomycota</taxon>
        <taxon>Pezizomycotina</taxon>
        <taxon>Eurotiomycetes</taxon>
        <taxon>Eurotiomycetidae</taxon>
        <taxon>Eurotiales</taxon>
        <taxon>Aspergillaceae</taxon>
        <taxon>Aspergillus</taxon>
        <taxon>Aspergillus subgen. Circumdati</taxon>
    </lineage>
</organism>
<evidence type="ECO:0000313" key="9">
    <source>
        <dbReference type="EMBL" id="KAF9890408.1"/>
    </source>
</evidence>
<evidence type="ECO:0000256" key="1">
    <source>
        <dbReference type="ARBA" id="ARBA00009547"/>
    </source>
</evidence>
<comment type="caution">
    <text evidence="9">The sequence shown here is derived from an EMBL/GenBank/DDBJ whole genome shotgun (WGS) entry which is preliminary data.</text>
</comment>
<dbReference type="Gene3D" id="1.10.575.10">
    <property type="entry name" value="P1 Nuclease"/>
    <property type="match status" value="1"/>
</dbReference>
<dbReference type="GO" id="GO:0006308">
    <property type="term" value="P:DNA catabolic process"/>
    <property type="evidence" value="ECO:0007669"/>
    <property type="project" value="InterPro"/>
</dbReference>
<proteinExistence type="inferred from homology"/>
<feature type="chain" id="PRO_5042187529" evidence="8">
    <location>
        <begin position="21"/>
        <end position="307"/>
    </location>
</feature>
<keyword evidence="3" id="KW-0479">Metal-binding</keyword>
<keyword evidence="5" id="KW-0378">Hydrolase</keyword>
<dbReference type="GO" id="GO:0016788">
    <property type="term" value="F:hydrolase activity, acting on ester bonds"/>
    <property type="evidence" value="ECO:0007669"/>
    <property type="project" value="InterPro"/>
</dbReference>
<dbReference type="InterPro" id="IPR008947">
    <property type="entry name" value="PLipase_C/P1_nuclease_dom_sf"/>
</dbReference>
<sequence>MHGHFLLFPLLSLILPSTHGWGDVGHRTVAYLAEKYLDNRGIQLVDDLLSQDETPEISDAAVWADTVKRALPYSRPWHYIDAVDNPPESCGLDYQRDCNEGCIISALENMTHRVRNPFQPINEQAESLKFLIHFLGDLHQPLHVENKSRRGNDIPVTFDNRHTDTNLHSIWDTDIPHKINGLKHNLKHHDEKTAAAEWAYRLYSSGKLPPLPAEDCVDVIDPLKCLLLWAGETNAINCAFVFKNGVEWLERENLGGEYYDGAVPVVEEQIRRAAVRLAAWLNALAAVRNSAGPLVVQGDLDWGFSEL</sequence>
<evidence type="ECO:0000256" key="3">
    <source>
        <dbReference type="ARBA" id="ARBA00022723"/>
    </source>
</evidence>
<evidence type="ECO:0000256" key="7">
    <source>
        <dbReference type="ARBA" id="ARBA00023180"/>
    </source>
</evidence>
<dbReference type="Pfam" id="PF02265">
    <property type="entry name" value="S1-P1_nuclease"/>
    <property type="match status" value="1"/>
</dbReference>
<dbReference type="PANTHER" id="PTHR33146">
    <property type="entry name" value="ENDONUCLEASE 4"/>
    <property type="match status" value="1"/>
</dbReference>
<dbReference type="AlphaFoldDB" id="A0AAD4CQ90"/>
<evidence type="ECO:0000313" key="10">
    <source>
        <dbReference type="Proteomes" id="UP001194746"/>
    </source>
</evidence>
<comment type="similarity">
    <text evidence="1">Belongs to the nuclease type I family.</text>
</comment>
<reference evidence="9" key="2">
    <citation type="submission" date="2020-02" db="EMBL/GenBank/DDBJ databases">
        <authorList>
            <person name="Gilchrist C.L.M."/>
            <person name="Chooi Y.-H."/>
        </authorList>
    </citation>
    <scope>NUCLEOTIDE SEQUENCE</scope>
    <source>
        <strain evidence="9">MST-FP2251</strain>
    </source>
</reference>
<keyword evidence="2" id="KW-0540">Nuclease</keyword>
<keyword evidence="8" id="KW-0732">Signal</keyword>
<dbReference type="InterPro" id="IPR003154">
    <property type="entry name" value="S1/P1nuclease"/>
</dbReference>
<keyword evidence="4" id="KW-0255">Endonuclease</keyword>
<keyword evidence="6" id="KW-1015">Disulfide bond</keyword>
<dbReference type="Proteomes" id="UP001194746">
    <property type="component" value="Unassembled WGS sequence"/>
</dbReference>
<reference evidence="9" key="1">
    <citation type="journal article" date="2019" name="Beilstein J. Org. Chem.">
        <title>Nanangenines: drimane sesquiterpenoids as the dominant metabolite cohort of a novel Australian fungus, Aspergillus nanangensis.</title>
        <authorList>
            <person name="Lacey H.J."/>
            <person name="Gilchrist C.L.M."/>
            <person name="Crombie A."/>
            <person name="Kalaitzis J.A."/>
            <person name="Vuong D."/>
            <person name="Rutledge P.J."/>
            <person name="Turner P."/>
            <person name="Pitt J.I."/>
            <person name="Lacey E."/>
            <person name="Chooi Y.H."/>
            <person name="Piggott A.M."/>
        </authorList>
    </citation>
    <scope>NUCLEOTIDE SEQUENCE</scope>
    <source>
        <strain evidence="9">MST-FP2251</strain>
    </source>
</reference>
<protein>
    <submittedName>
        <fullName evidence="9">Uncharacterized protein</fullName>
    </submittedName>
</protein>
<evidence type="ECO:0000256" key="2">
    <source>
        <dbReference type="ARBA" id="ARBA00022722"/>
    </source>
</evidence>
<accession>A0AAD4CQ90</accession>
<evidence type="ECO:0000256" key="5">
    <source>
        <dbReference type="ARBA" id="ARBA00022801"/>
    </source>
</evidence>
<dbReference type="GO" id="GO:0046872">
    <property type="term" value="F:metal ion binding"/>
    <property type="evidence" value="ECO:0007669"/>
    <property type="project" value="UniProtKB-KW"/>
</dbReference>
<feature type="signal peptide" evidence="8">
    <location>
        <begin position="1"/>
        <end position="20"/>
    </location>
</feature>
<dbReference type="GO" id="GO:0004519">
    <property type="term" value="F:endonuclease activity"/>
    <property type="evidence" value="ECO:0007669"/>
    <property type="project" value="UniProtKB-KW"/>
</dbReference>
<dbReference type="CDD" id="cd11010">
    <property type="entry name" value="S1-P1_nuclease"/>
    <property type="match status" value="1"/>
</dbReference>
<evidence type="ECO:0000256" key="8">
    <source>
        <dbReference type="SAM" id="SignalP"/>
    </source>
</evidence>
<keyword evidence="10" id="KW-1185">Reference proteome</keyword>
<gene>
    <name evidence="9" type="ORF">FE257_006076</name>
</gene>
<dbReference type="GO" id="GO:0003676">
    <property type="term" value="F:nucleic acid binding"/>
    <property type="evidence" value="ECO:0007669"/>
    <property type="project" value="InterPro"/>
</dbReference>
<evidence type="ECO:0000256" key="4">
    <source>
        <dbReference type="ARBA" id="ARBA00022759"/>
    </source>
</evidence>
<dbReference type="PANTHER" id="PTHR33146:SF26">
    <property type="entry name" value="ENDONUCLEASE 4"/>
    <property type="match status" value="1"/>
</dbReference>
<keyword evidence="7" id="KW-0325">Glycoprotein</keyword>
<name>A0AAD4CQ90_ASPNN</name>
<dbReference type="EMBL" id="VCAU01000027">
    <property type="protein sequence ID" value="KAF9890408.1"/>
    <property type="molecule type" value="Genomic_DNA"/>
</dbReference>
<evidence type="ECO:0000256" key="6">
    <source>
        <dbReference type="ARBA" id="ARBA00023157"/>
    </source>
</evidence>